<dbReference type="Proteomes" id="UP001589828">
    <property type="component" value="Unassembled WGS sequence"/>
</dbReference>
<dbReference type="RefSeq" id="WP_377021502.1">
    <property type="nucleotide sequence ID" value="NZ_JBHLTS010000017.1"/>
</dbReference>
<sequence>MNQGDVLAFLAADNRYKMILCTSVYTLRSPHNYTFAALTYDDERMPLITDAMNSDFWGVANFKDGIFKYPNQELENMWVMHPEIKPYYLGSYSFVIWRKDFLQFKDKMIFVGNLKIVNGLDKNGNGGANASSLGFLQRFFNNEISSILGYRSQKMFKVRSIIS</sequence>
<comment type="caution">
    <text evidence="1">The sequence shown here is derived from an EMBL/GenBank/DDBJ whole genome shotgun (WGS) entry which is preliminary data.</text>
</comment>
<accession>A0ABV6L394</accession>
<proteinExistence type="predicted"/>
<protein>
    <submittedName>
        <fullName evidence="1">Uncharacterized protein</fullName>
    </submittedName>
</protein>
<evidence type="ECO:0000313" key="2">
    <source>
        <dbReference type="Proteomes" id="UP001589828"/>
    </source>
</evidence>
<gene>
    <name evidence="1" type="ORF">ACFFGT_05480</name>
</gene>
<evidence type="ECO:0000313" key="1">
    <source>
        <dbReference type="EMBL" id="MFC0513638.1"/>
    </source>
</evidence>
<name>A0ABV6L394_9SPHI</name>
<reference evidence="1 2" key="1">
    <citation type="submission" date="2024-09" db="EMBL/GenBank/DDBJ databases">
        <authorList>
            <person name="Sun Q."/>
            <person name="Mori K."/>
        </authorList>
    </citation>
    <scope>NUCLEOTIDE SEQUENCE [LARGE SCALE GENOMIC DNA]</scope>
    <source>
        <strain evidence="1 2">NCAIM B.02415</strain>
    </source>
</reference>
<organism evidence="1 2">
    <name type="scientific">Mucilaginibacter angelicae</name>
    <dbReference type="NCBI Taxonomy" id="869718"/>
    <lineage>
        <taxon>Bacteria</taxon>
        <taxon>Pseudomonadati</taxon>
        <taxon>Bacteroidota</taxon>
        <taxon>Sphingobacteriia</taxon>
        <taxon>Sphingobacteriales</taxon>
        <taxon>Sphingobacteriaceae</taxon>
        <taxon>Mucilaginibacter</taxon>
    </lineage>
</organism>
<dbReference type="EMBL" id="JBHLTS010000017">
    <property type="protein sequence ID" value="MFC0513638.1"/>
    <property type="molecule type" value="Genomic_DNA"/>
</dbReference>
<keyword evidence="2" id="KW-1185">Reference proteome</keyword>